<dbReference type="Pfam" id="PF00583">
    <property type="entry name" value="Acetyltransf_1"/>
    <property type="match status" value="1"/>
</dbReference>
<dbReference type="InterPro" id="IPR000182">
    <property type="entry name" value="GNAT_dom"/>
</dbReference>
<evidence type="ECO:0000259" key="1">
    <source>
        <dbReference type="PROSITE" id="PS51186"/>
    </source>
</evidence>
<name>A9KHM2_LACP7</name>
<protein>
    <recommendedName>
        <fullName evidence="1">N-acetyltransferase domain-containing protein</fullName>
    </recommendedName>
</protein>
<dbReference type="Gene3D" id="3.40.630.30">
    <property type="match status" value="1"/>
</dbReference>
<evidence type="ECO:0000313" key="2">
    <source>
        <dbReference type="EMBL" id="ABX42307.1"/>
    </source>
</evidence>
<feature type="domain" description="N-acetyltransferase" evidence="1">
    <location>
        <begin position="1"/>
        <end position="75"/>
    </location>
</feature>
<evidence type="ECO:0000313" key="3">
    <source>
        <dbReference type="Proteomes" id="UP000000370"/>
    </source>
</evidence>
<reference evidence="3" key="1">
    <citation type="submission" date="2007-11" db="EMBL/GenBank/DDBJ databases">
        <title>Complete genome sequence of Clostridium phytofermentans ISDg.</title>
        <authorList>
            <person name="Leschine S.B."/>
            <person name="Warnick T.A."/>
            <person name="Blanchard J.L."/>
            <person name="Schnell D.J."/>
            <person name="Petit E.L."/>
            <person name="LaTouf W.G."/>
            <person name="Copeland A."/>
            <person name="Lucas S."/>
            <person name="Lapidus A."/>
            <person name="Barry K."/>
            <person name="Glavina del Rio T."/>
            <person name="Dalin E."/>
            <person name="Tice H."/>
            <person name="Pitluck S."/>
            <person name="Kiss H."/>
            <person name="Brettin T."/>
            <person name="Bruce D."/>
            <person name="Detter J.C."/>
            <person name="Han C."/>
            <person name="Kuske C."/>
            <person name="Schmutz J."/>
            <person name="Larimer F."/>
            <person name="Land M."/>
            <person name="Hauser L."/>
            <person name="Kyrpides N."/>
            <person name="Kim E.A."/>
            <person name="Richardson P."/>
        </authorList>
    </citation>
    <scope>NUCLEOTIDE SEQUENCE [LARGE SCALE GENOMIC DNA]</scope>
    <source>
        <strain evidence="3">ATCC 700394 / DSM 18823 / ISDg</strain>
    </source>
</reference>
<dbReference type="AlphaFoldDB" id="A9KHM2"/>
<dbReference type="PROSITE" id="PS51186">
    <property type="entry name" value="GNAT"/>
    <property type="match status" value="1"/>
</dbReference>
<dbReference type="InterPro" id="IPR016181">
    <property type="entry name" value="Acyl_CoA_acyltransferase"/>
</dbReference>
<dbReference type="EMBL" id="CP000885">
    <property type="protein sequence ID" value="ABX42307.1"/>
    <property type="molecule type" value="Genomic_DNA"/>
</dbReference>
<organism evidence="2 3">
    <name type="scientific">Lachnoclostridium phytofermentans (strain ATCC 700394 / DSM 18823 / ISDg)</name>
    <name type="common">Clostridium phytofermentans</name>
    <dbReference type="NCBI Taxonomy" id="357809"/>
    <lineage>
        <taxon>Bacteria</taxon>
        <taxon>Bacillati</taxon>
        <taxon>Bacillota</taxon>
        <taxon>Clostridia</taxon>
        <taxon>Lachnospirales</taxon>
        <taxon>Lachnospiraceae</taxon>
    </lineage>
</organism>
<dbReference type="OrthoDB" id="9127144at2"/>
<dbReference type="KEGG" id="cpy:Cphy_1939"/>
<proteinExistence type="predicted"/>
<accession>A9KHM2</accession>
<dbReference type="Proteomes" id="UP000000370">
    <property type="component" value="Chromosome"/>
</dbReference>
<keyword evidence="3" id="KW-1185">Reference proteome</keyword>
<sequence>MGFVIDNRYRNKGIGSEALKMAIQYIYHKYGKVAFLLECHKENLTALRFYEKLGFKNTYIINKQGKDYFMMKDVEA</sequence>
<dbReference type="GO" id="GO:0016747">
    <property type="term" value="F:acyltransferase activity, transferring groups other than amino-acyl groups"/>
    <property type="evidence" value="ECO:0007669"/>
    <property type="project" value="InterPro"/>
</dbReference>
<dbReference type="SUPFAM" id="SSF55729">
    <property type="entry name" value="Acyl-CoA N-acyltransferases (Nat)"/>
    <property type="match status" value="1"/>
</dbReference>
<gene>
    <name evidence="2" type="ordered locus">Cphy_1939</name>
</gene>
<dbReference type="HOGENOM" id="CLU_2648144_0_0_9"/>